<dbReference type="InterPro" id="IPR000160">
    <property type="entry name" value="GGDEF_dom"/>
</dbReference>
<dbReference type="SMART" id="SM00267">
    <property type="entry name" value="GGDEF"/>
    <property type="match status" value="1"/>
</dbReference>
<dbReference type="SMART" id="SM00052">
    <property type="entry name" value="EAL"/>
    <property type="match status" value="1"/>
</dbReference>
<dbReference type="InterPro" id="IPR050706">
    <property type="entry name" value="Cyclic-di-GMP_PDE-like"/>
</dbReference>
<dbReference type="NCBIfam" id="TIGR00254">
    <property type="entry name" value="GGDEF"/>
    <property type="match status" value="1"/>
</dbReference>
<evidence type="ECO:0000256" key="1">
    <source>
        <dbReference type="SAM" id="MobiDB-lite"/>
    </source>
</evidence>
<dbReference type="CDD" id="cd01949">
    <property type="entry name" value="GGDEF"/>
    <property type="match status" value="1"/>
</dbReference>
<keyword evidence="5" id="KW-1185">Reference proteome</keyword>
<dbReference type="Gene3D" id="3.20.20.450">
    <property type="entry name" value="EAL domain"/>
    <property type="match status" value="1"/>
</dbReference>
<dbReference type="InterPro" id="IPR001633">
    <property type="entry name" value="EAL_dom"/>
</dbReference>
<dbReference type="Pfam" id="PF00563">
    <property type="entry name" value="EAL"/>
    <property type="match status" value="1"/>
</dbReference>
<feature type="domain" description="EAL" evidence="2">
    <location>
        <begin position="340"/>
        <end position="598"/>
    </location>
</feature>
<evidence type="ECO:0000313" key="4">
    <source>
        <dbReference type="EMBL" id="QGZ42588.1"/>
    </source>
</evidence>
<evidence type="ECO:0000259" key="3">
    <source>
        <dbReference type="PROSITE" id="PS50887"/>
    </source>
</evidence>
<dbReference type="PROSITE" id="PS50883">
    <property type="entry name" value="EAL"/>
    <property type="match status" value="1"/>
</dbReference>
<dbReference type="Gene3D" id="3.30.70.270">
    <property type="match status" value="1"/>
</dbReference>
<evidence type="ECO:0000259" key="2">
    <source>
        <dbReference type="PROSITE" id="PS50883"/>
    </source>
</evidence>
<feature type="region of interest" description="Disordered" evidence="1">
    <location>
        <begin position="1"/>
        <end position="25"/>
    </location>
</feature>
<dbReference type="SUPFAM" id="SSF55781">
    <property type="entry name" value="GAF domain-like"/>
    <property type="match status" value="1"/>
</dbReference>
<dbReference type="PANTHER" id="PTHR33121">
    <property type="entry name" value="CYCLIC DI-GMP PHOSPHODIESTERASE PDEF"/>
    <property type="match status" value="1"/>
</dbReference>
<dbReference type="InterPro" id="IPR029016">
    <property type="entry name" value="GAF-like_dom_sf"/>
</dbReference>
<dbReference type="Pfam" id="PF00990">
    <property type="entry name" value="GGDEF"/>
    <property type="match status" value="1"/>
</dbReference>
<gene>
    <name evidence="4" type="ORF">GO485_28505</name>
</gene>
<dbReference type="InterPro" id="IPR035919">
    <property type="entry name" value="EAL_sf"/>
</dbReference>
<accession>A0ABX6FYX6</accession>
<feature type="compositionally biased region" description="Polar residues" evidence="1">
    <location>
        <begin position="1"/>
        <end position="11"/>
    </location>
</feature>
<dbReference type="CDD" id="cd01948">
    <property type="entry name" value="EAL"/>
    <property type="match status" value="1"/>
</dbReference>
<feature type="domain" description="GGDEF" evidence="3">
    <location>
        <begin position="203"/>
        <end position="335"/>
    </location>
</feature>
<dbReference type="InterPro" id="IPR029787">
    <property type="entry name" value="Nucleotide_cyclase"/>
</dbReference>
<sequence length="617" mass="68281">MTESHTMSLDSGRTDESRDTESEQRRVQELSRYVLAQDKPDPQLRFIVELAVQTMGSDMGGISLVYQSHIWLPVTVGFTLTELDRNDTFCSDAVASEADFFEVQDAFTEDWSAKKPVVRTAPHYRHYAGVTLHGSRGYLLGTLWVMWLLPGRLNAAQRTMLQGLGRLVVDTLELRYCDAVTGMYNRNAFVQHLQQAKCADGAKELTVGYIDMSGFHQINEVFGRRTGDAALAEVAARITGWAGTDNPVAHMGGDRFAFALLGPAEGDELAALTRMIDVPITLPGSRMQALRARIGYVRQPLPTQFAAAALLDMAETAASSIGDLDGFSVVREYGSELRERSGILHDLLAVLQGSPGAGTLTMHYQPQVNFAKQKLIGLEALVRWVHPLRGTVLPSTFVPLAESSGRSYELDLLVMREVCRDMRHWADAGLPQVPVSLNFSRASLLHPGLPEAIADLLEEWRLPGALLEVEVTESQLLEAPEALHERISALRDLGLRIAIDDFGIGYSNLDAIGTLPFDRLKVDRRFVHGVADSAVTASLFRLIQGVAEVSDAELLCEGLERQADLDWLRHQHAYCVQGWYFSSALPPQGVEQLLRAWHQHAQQSGTMGDVRELFTRH</sequence>
<evidence type="ECO:0000313" key="5">
    <source>
        <dbReference type="Proteomes" id="UP000437862"/>
    </source>
</evidence>
<dbReference type="SUPFAM" id="SSF55073">
    <property type="entry name" value="Nucleotide cyclase"/>
    <property type="match status" value="1"/>
</dbReference>
<dbReference type="Proteomes" id="UP000437862">
    <property type="component" value="Chromosome"/>
</dbReference>
<name>A0ABX6FYX6_9BURK</name>
<organism evidence="4 5">
    <name type="scientific">Pseudoduganella flava</name>
    <dbReference type="NCBI Taxonomy" id="871742"/>
    <lineage>
        <taxon>Bacteria</taxon>
        <taxon>Pseudomonadati</taxon>
        <taxon>Pseudomonadota</taxon>
        <taxon>Betaproteobacteria</taxon>
        <taxon>Burkholderiales</taxon>
        <taxon>Oxalobacteraceae</taxon>
        <taxon>Telluria group</taxon>
        <taxon>Pseudoduganella</taxon>
    </lineage>
</organism>
<protein>
    <submittedName>
        <fullName evidence="4">EAL domain-containing protein</fullName>
    </submittedName>
</protein>
<dbReference type="PROSITE" id="PS50887">
    <property type="entry name" value="GGDEF"/>
    <property type="match status" value="1"/>
</dbReference>
<dbReference type="SUPFAM" id="SSF141868">
    <property type="entry name" value="EAL domain-like"/>
    <property type="match status" value="1"/>
</dbReference>
<dbReference type="EMBL" id="CP046904">
    <property type="protein sequence ID" value="QGZ42588.1"/>
    <property type="molecule type" value="Genomic_DNA"/>
</dbReference>
<dbReference type="Gene3D" id="3.30.450.40">
    <property type="match status" value="1"/>
</dbReference>
<reference evidence="4 5" key="1">
    <citation type="submission" date="2019-12" db="EMBL/GenBank/DDBJ databases">
        <title>Draft Genome Sequences of Six Type Strains of the Genus Massilia.</title>
        <authorList>
            <person name="Miess H."/>
            <person name="Frediansyah A."/>
            <person name="Goeker M."/>
            <person name="Gross H."/>
        </authorList>
    </citation>
    <scope>NUCLEOTIDE SEQUENCE [LARGE SCALE GENOMIC DNA]</scope>
    <source>
        <strain evidence="4 5">DSM 26639</strain>
    </source>
</reference>
<proteinExistence type="predicted"/>
<dbReference type="InterPro" id="IPR043128">
    <property type="entry name" value="Rev_trsase/Diguanyl_cyclase"/>
</dbReference>
<feature type="compositionally biased region" description="Basic and acidic residues" evidence="1">
    <location>
        <begin position="12"/>
        <end position="25"/>
    </location>
</feature>
<dbReference type="PANTHER" id="PTHR33121:SF70">
    <property type="entry name" value="SIGNALING PROTEIN YKOW"/>
    <property type="match status" value="1"/>
</dbReference>